<proteinExistence type="predicted"/>
<comment type="caution">
    <text evidence="2">The sequence shown here is derived from an EMBL/GenBank/DDBJ whole genome shotgun (WGS) entry which is preliminary data.</text>
</comment>
<protein>
    <recommendedName>
        <fullName evidence="4">Hydrolase</fullName>
    </recommendedName>
</protein>
<evidence type="ECO:0000256" key="1">
    <source>
        <dbReference type="SAM" id="Coils"/>
    </source>
</evidence>
<evidence type="ECO:0008006" key="4">
    <source>
        <dbReference type="Google" id="ProtNLM"/>
    </source>
</evidence>
<reference evidence="2 3" key="1">
    <citation type="submission" date="2021-03" db="EMBL/GenBank/DDBJ databases">
        <title>Genomic Encyclopedia of Type Strains, Phase IV (KMG-IV): sequencing the most valuable type-strain genomes for metagenomic binning, comparative biology and taxonomic classification.</title>
        <authorList>
            <person name="Goeker M."/>
        </authorList>
    </citation>
    <scope>NUCLEOTIDE SEQUENCE [LARGE SCALE GENOMIC DNA]</scope>
    <source>
        <strain evidence="2 3">DSM 26806</strain>
    </source>
</reference>
<dbReference type="RefSeq" id="WP_209860684.1">
    <property type="nucleotide sequence ID" value="NZ_JAGGLD010000002.1"/>
</dbReference>
<gene>
    <name evidence="2" type="ORF">J2Z69_001472</name>
</gene>
<feature type="coiled-coil region" evidence="1">
    <location>
        <begin position="20"/>
        <end position="47"/>
    </location>
</feature>
<keyword evidence="3" id="KW-1185">Reference proteome</keyword>
<evidence type="ECO:0000313" key="2">
    <source>
        <dbReference type="EMBL" id="MBP2000441.1"/>
    </source>
</evidence>
<accession>A0ABS4JHK7</accession>
<dbReference type="Proteomes" id="UP001519288">
    <property type="component" value="Unassembled WGS sequence"/>
</dbReference>
<name>A0ABS4JHK7_9BACL</name>
<dbReference type="EMBL" id="JAGGLD010000002">
    <property type="protein sequence ID" value="MBP2000441.1"/>
    <property type="molecule type" value="Genomic_DNA"/>
</dbReference>
<sequence length="107" mass="12315">MKKTYYVSVQGRSVLEEEGAASYEWAIEATAEEAEQLKRQLNLIGETEEDGFIDFIYPWPDTPEEGVNARYSKRMKAVFQSIYDLGTLETKTQMDHSSLTEEVHTKE</sequence>
<organism evidence="2 3">
    <name type="scientific">Paenibacillus shirakamiensis</name>
    <dbReference type="NCBI Taxonomy" id="1265935"/>
    <lineage>
        <taxon>Bacteria</taxon>
        <taxon>Bacillati</taxon>
        <taxon>Bacillota</taxon>
        <taxon>Bacilli</taxon>
        <taxon>Bacillales</taxon>
        <taxon>Paenibacillaceae</taxon>
        <taxon>Paenibacillus</taxon>
    </lineage>
</organism>
<evidence type="ECO:0000313" key="3">
    <source>
        <dbReference type="Proteomes" id="UP001519288"/>
    </source>
</evidence>
<keyword evidence="1" id="KW-0175">Coiled coil</keyword>